<dbReference type="InterPro" id="IPR011990">
    <property type="entry name" value="TPR-like_helical_dom_sf"/>
</dbReference>
<name>A0ABT8WE00_9FLAO</name>
<comment type="similarity">
    <text evidence="2">Belongs to the SusD family.</text>
</comment>
<dbReference type="InterPro" id="IPR012944">
    <property type="entry name" value="SusD_RagB_dom"/>
</dbReference>
<dbReference type="Pfam" id="PF14322">
    <property type="entry name" value="SusD-like_3"/>
    <property type="match status" value="1"/>
</dbReference>
<dbReference type="Proteomes" id="UP001176883">
    <property type="component" value="Unassembled WGS sequence"/>
</dbReference>
<evidence type="ECO:0000256" key="3">
    <source>
        <dbReference type="ARBA" id="ARBA00022729"/>
    </source>
</evidence>
<keyword evidence="3" id="KW-0732">Signal</keyword>
<dbReference type="Pfam" id="PF07980">
    <property type="entry name" value="SusD_RagB"/>
    <property type="match status" value="1"/>
</dbReference>
<evidence type="ECO:0000256" key="1">
    <source>
        <dbReference type="ARBA" id="ARBA00004442"/>
    </source>
</evidence>
<keyword evidence="9" id="KW-1185">Reference proteome</keyword>
<feature type="domain" description="SusD-like N-terminal" evidence="7">
    <location>
        <begin position="41"/>
        <end position="223"/>
    </location>
</feature>
<proteinExistence type="inferred from homology"/>
<evidence type="ECO:0000259" key="7">
    <source>
        <dbReference type="Pfam" id="PF14322"/>
    </source>
</evidence>
<reference evidence="8" key="1">
    <citation type="submission" date="2023-07" db="EMBL/GenBank/DDBJ databases">
        <title>Two novel species in the genus Flavivirga.</title>
        <authorList>
            <person name="Kwon K."/>
        </authorList>
    </citation>
    <scope>NUCLEOTIDE SEQUENCE</scope>
    <source>
        <strain evidence="8">KCTC 52353</strain>
    </source>
</reference>
<evidence type="ECO:0000259" key="6">
    <source>
        <dbReference type="Pfam" id="PF07980"/>
    </source>
</evidence>
<dbReference type="EMBL" id="JAUOEK010000150">
    <property type="protein sequence ID" value="MDO5971287.1"/>
    <property type="molecule type" value="Genomic_DNA"/>
</dbReference>
<evidence type="ECO:0000256" key="2">
    <source>
        <dbReference type="ARBA" id="ARBA00006275"/>
    </source>
</evidence>
<comment type="subcellular location">
    <subcellularLocation>
        <location evidence="1">Cell outer membrane</location>
    </subcellularLocation>
</comment>
<keyword evidence="4" id="KW-0472">Membrane</keyword>
<keyword evidence="5" id="KW-0998">Cell outer membrane</keyword>
<dbReference type="SUPFAM" id="SSF48452">
    <property type="entry name" value="TPR-like"/>
    <property type="match status" value="1"/>
</dbReference>
<evidence type="ECO:0000256" key="5">
    <source>
        <dbReference type="ARBA" id="ARBA00023237"/>
    </source>
</evidence>
<dbReference type="InterPro" id="IPR033985">
    <property type="entry name" value="SusD-like_N"/>
</dbReference>
<feature type="domain" description="RagB/SusD" evidence="6">
    <location>
        <begin position="260"/>
        <end position="467"/>
    </location>
</feature>
<sequence length="486" mass="53860">MKKFKIFIASILVVVGILISCDESKIDLLDPNESSVEAFFTSTVQLQSAVTAPYTFLQAEGNYSRYQFYINDNIAGENYAVGNLEADKKDMIDRQVKVSNNGSNLYWQHNYQGIGRCNFVIENEPNFKNIPDNIITTSIAEVRFLRGLFYFNLVAKYGEIPLVLDLDPDKVKGGRPKSPIADIYNAIVADLEFAAANLPAKGTQENGRPTSGAAWALLGKVLLQSDDAAGAKTALANVTGYSLVDEYTDNFTVAGEHNDESIFEVHFDESKGVGDAWSLRDGTGNAETTFRAQEYSGWFNVKPSQTLLDEYEDDDMRYAFTFYSLDASDNGTMTDTFNNGESRYVAHDLGVADENDNLISIGEDGNPAWRKYQNLDNRPSETPSSGINARVLRYADVLLMKAEAEIRSGGSEAVALGFLNEVRARPSVSMDPVNVTGTDAILDAIKHERWVELAGEQSRWLDLQRFDNDPYLMPIPNKELTGNPNL</sequence>
<accession>A0ABT8WE00</accession>
<evidence type="ECO:0000313" key="9">
    <source>
        <dbReference type="Proteomes" id="UP001176883"/>
    </source>
</evidence>
<dbReference type="RefSeq" id="WP_303278988.1">
    <property type="nucleotide sequence ID" value="NZ_JAUOEK010000150.1"/>
</dbReference>
<evidence type="ECO:0000256" key="4">
    <source>
        <dbReference type="ARBA" id="ARBA00023136"/>
    </source>
</evidence>
<dbReference type="PROSITE" id="PS51257">
    <property type="entry name" value="PROKAR_LIPOPROTEIN"/>
    <property type="match status" value="1"/>
</dbReference>
<comment type="caution">
    <text evidence="8">The sequence shown here is derived from an EMBL/GenBank/DDBJ whole genome shotgun (WGS) entry which is preliminary data.</text>
</comment>
<protein>
    <submittedName>
        <fullName evidence="8">RagB/SusD family nutrient uptake outer membrane protein</fullName>
    </submittedName>
</protein>
<organism evidence="8 9">
    <name type="scientific">Flavivirga aquimarina</name>
    <dbReference type="NCBI Taxonomy" id="2027862"/>
    <lineage>
        <taxon>Bacteria</taxon>
        <taxon>Pseudomonadati</taxon>
        <taxon>Bacteroidota</taxon>
        <taxon>Flavobacteriia</taxon>
        <taxon>Flavobacteriales</taxon>
        <taxon>Flavobacteriaceae</taxon>
        <taxon>Flavivirga</taxon>
    </lineage>
</organism>
<evidence type="ECO:0000313" key="8">
    <source>
        <dbReference type="EMBL" id="MDO5971287.1"/>
    </source>
</evidence>
<gene>
    <name evidence="8" type="ORF">Q4Q35_15875</name>
</gene>
<dbReference type="Gene3D" id="1.25.40.390">
    <property type="match status" value="1"/>
</dbReference>